<keyword evidence="3" id="KW-1185">Reference proteome</keyword>
<name>A0A8J4V2L4_9MYCE</name>
<dbReference type="OrthoDB" id="20078at2759"/>
<dbReference type="EMBL" id="AJWJ01000351">
    <property type="protein sequence ID" value="KAF2071672.1"/>
    <property type="molecule type" value="Genomic_DNA"/>
</dbReference>
<evidence type="ECO:0000256" key="1">
    <source>
        <dbReference type="SAM" id="MobiDB-lite"/>
    </source>
</evidence>
<proteinExistence type="predicted"/>
<reference evidence="2" key="1">
    <citation type="submission" date="2020-01" db="EMBL/GenBank/DDBJ databases">
        <title>Development of genomics and gene disruption for Polysphondylium violaceum indicates a role for the polyketide synthase stlB in stalk morphogenesis.</title>
        <authorList>
            <person name="Narita B."/>
            <person name="Kawabe Y."/>
            <person name="Kin K."/>
            <person name="Saito T."/>
            <person name="Gibbs R."/>
            <person name="Kuspa A."/>
            <person name="Muzny D."/>
            <person name="Queller D."/>
            <person name="Richards S."/>
            <person name="Strassman J."/>
            <person name="Sucgang R."/>
            <person name="Worley K."/>
            <person name="Schaap P."/>
        </authorList>
    </citation>
    <scope>NUCLEOTIDE SEQUENCE</scope>
    <source>
        <strain evidence="2">QSvi11</strain>
    </source>
</reference>
<protein>
    <submittedName>
        <fullName evidence="2">Uncharacterized protein</fullName>
    </submittedName>
</protein>
<dbReference type="Proteomes" id="UP000695562">
    <property type="component" value="Unassembled WGS sequence"/>
</dbReference>
<evidence type="ECO:0000313" key="2">
    <source>
        <dbReference type="EMBL" id="KAF2071672.1"/>
    </source>
</evidence>
<feature type="region of interest" description="Disordered" evidence="1">
    <location>
        <begin position="1"/>
        <end position="20"/>
    </location>
</feature>
<sequence length="150" mass="17427">MNKRSRDSYEEVSVTKISQNTEKNVKQDVEYISERTINLMKDSSKKMNEISPQTSKTMSMDYDIPSEHFKKSNGKICRSCENSQKPSAFAECFSCYNNTCYECSHRCDCCDDIVCKYCCVTKNNNNCDDYCCSYDQTHEVDYCIDCNLKK</sequence>
<dbReference type="AlphaFoldDB" id="A0A8J4V2L4"/>
<gene>
    <name evidence="2" type="ORF">CYY_007005</name>
</gene>
<organism evidence="2 3">
    <name type="scientific">Polysphondylium violaceum</name>
    <dbReference type="NCBI Taxonomy" id="133409"/>
    <lineage>
        <taxon>Eukaryota</taxon>
        <taxon>Amoebozoa</taxon>
        <taxon>Evosea</taxon>
        <taxon>Eumycetozoa</taxon>
        <taxon>Dictyostelia</taxon>
        <taxon>Dictyosteliales</taxon>
        <taxon>Dictyosteliaceae</taxon>
        <taxon>Polysphondylium</taxon>
    </lineage>
</organism>
<comment type="caution">
    <text evidence="2">The sequence shown here is derived from an EMBL/GenBank/DDBJ whole genome shotgun (WGS) entry which is preliminary data.</text>
</comment>
<evidence type="ECO:0000313" key="3">
    <source>
        <dbReference type="Proteomes" id="UP000695562"/>
    </source>
</evidence>
<accession>A0A8J4V2L4</accession>